<dbReference type="Proteomes" id="UP000272010">
    <property type="component" value="Chromosome"/>
</dbReference>
<dbReference type="AlphaFoldDB" id="A0A386UIR9"/>
<dbReference type="EMBL" id="CP031078">
    <property type="protein sequence ID" value="AYF00258.1"/>
    <property type="molecule type" value="Genomic_DNA"/>
</dbReference>
<evidence type="ECO:0000313" key="2">
    <source>
        <dbReference type="Proteomes" id="UP000272010"/>
    </source>
</evidence>
<protein>
    <submittedName>
        <fullName evidence="1">Uncharacterized protein</fullName>
    </submittedName>
</protein>
<gene>
    <name evidence="1" type="ORF">PY32053_00581</name>
</gene>
<proteinExistence type="predicted"/>
<evidence type="ECO:0000313" key="1">
    <source>
        <dbReference type="EMBL" id="AYF00258.1"/>
    </source>
</evidence>
<organism evidence="1 2">
    <name type="scientific">Paracoccus yeei</name>
    <dbReference type="NCBI Taxonomy" id="147645"/>
    <lineage>
        <taxon>Bacteria</taxon>
        <taxon>Pseudomonadati</taxon>
        <taxon>Pseudomonadota</taxon>
        <taxon>Alphaproteobacteria</taxon>
        <taxon>Rhodobacterales</taxon>
        <taxon>Paracoccaceae</taxon>
        <taxon>Paracoccus</taxon>
    </lineage>
</organism>
<reference evidence="2" key="1">
    <citation type="submission" date="2018-07" db="EMBL/GenBank/DDBJ databases">
        <title>Genome Structure of the Opportunistic Pathogen Paracoccus yeei (Alphaproteobacteria) and Identification of Putative Virulence Factors.</title>
        <authorList>
            <person name="Lasek R."/>
            <person name="Szuplewska M."/>
            <person name="Mitura M."/>
            <person name="Decewicz P."/>
            <person name="Chmielowska C."/>
            <person name="Pawlot A."/>
            <person name="Sentkowska D."/>
            <person name="Czarnecki J."/>
            <person name="Bartosik D."/>
        </authorList>
    </citation>
    <scope>NUCLEOTIDE SEQUENCE [LARGE SCALE GENOMIC DNA]</scope>
    <source>
        <strain evidence="2">CCUG 32053</strain>
    </source>
</reference>
<accession>A0A386UIR9</accession>
<name>A0A386UIR9_9RHOB</name>
<sequence>MRRGARAAALRAGAIVTGAACSSALDMSGIITAESPRSIWKQTRKRQGRFTERAEICRGRPCRRCLVAEPV</sequence>